<sequence>MKRQTLFATLLLMLMAMLTGCSSEPDYTIKVTKELYYQKDLAGPFEVKVTEGKQAVNGLDVSAEFSMANMDHGTTDVKLAEGKDGTYSGNVALPMSGKYEVAFTMEKAGKKSEKVINLNVVKAKGVATINGKWITQDDLAFYQLINQLQLAINRERAQQKYTGKQLEEELAYLDSQEKMSDDKNQLLTQIVRLRSMALLADEKGHKAADTEVDAAVSKAREQYNGFPSAKKLIRDYGEDKFWATEKQQYQMIVLSRKVQEDIIAQVKKENPKAGEQDVLYQAQQKYEELLVSQVNSLKVEIL</sequence>
<evidence type="ECO:0000259" key="2">
    <source>
        <dbReference type="Pfam" id="PF13115"/>
    </source>
</evidence>
<organism evidence="3 4">
    <name type="scientific">Neobacillus novalis</name>
    <dbReference type="NCBI Taxonomy" id="220687"/>
    <lineage>
        <taxon>Bacteria</taxon>
        <taxon>Bacillati</taxon>
        <taxon>Bacillota</taxon>
        <taxon>Bacilli</taxon>
        <taxon>Bacillales</taxon>
        <taxon>Bacillaceae</taxon>
        <taxon>Neobacillus</taxon>
    </lineage>
</organism>
<dbReference type="Proteomes" id="UP001178288">
    <property type="component" value="Chromosome"/>
</dbReference>
<dbReference type="RefSeq" id="WP_066094122.1">
    <property type="nucleotide sequence ID" value="NZ_CP126114.1"/>
</dbReference>
<dbReference type="AlphaFoldDB" id="A0AA95MM62"/>
<name>A0AA95MM62_9BACI</name>
<gene>
    <name evidence="3" type="ORF">QNH39_27425</name>
</gene>
<dbReference type="Pfam" id="PF13115">
    <property type="entry name" value="YtkA"/>
    <property type="match status" value="1"/>
</dbReference>
<keyword evidence="1" id="KW-0732">Signal</keyword>
<feature type="domain" description="YtkA-like" evidence="2">
    <location>
        <begin position="27"/>
        <end position="102"/>
    </location>
</feature>
<feature type="chain" id="PRO_5041705346" evidence="1">
    <location>
        <begin position="24"/>
        <end position="302"/>
    </location>
</feature>
<reference evidence="3" key="1">
    <citation type="submission" date="2023-05" db="EMBL/GenBank/DDBJ databases">
        <title>Comparative genomics of Bacillaceae isolates and their secondary metabolite potential.</title>
        <authorList>
            <person name="Song L."/>
            <person name="Nielsen L.J."/>
            <person name="Mohite O."/>
            <person name="Xu X."/>
            <person name="Weber T."/>
            <person name="Kovacs A.T."/>
        </authorList>
    </citation>
    <scope>NUCLEOTIDE SEQUENCE</scope>
    <source>
        <strain evidence="3">XLM17</strain>
    </source>
</reference>
<proteinExistence type="predicted"/>
<evidence type="ECO:0000256" key="1">
    <source>
        <dbReference type="SAM" id="SignalP"/>
    </source>
</evidence>
<dbReference type="EMBL" id="CP126114">
    <property type="protein sequence ID" value="WHY86251.1"/>
    <property type="molecule type" value="Genomic_DNA"/>
</dbReference>
<protein>
    <submittedName>
        <fullName evidence="3">FixH family protein</fullName>
    </submittedName>
</protein>
<feature type="signal peptide" evidence="1">
    <location>
        <begin position="1"/>
        <end position="23"/>
    </location>
</feature>
<dbReference type="PROSITE" id="PS51257">
    <property type="entry name" value="PROKAR_LIPOPROTEIN"/>
    <property type="match status" value="1"/>
</dbReference>
<dbReference type="InterPro" id="IPR032693">
    <property type="entry name" value="YtkA-like_dom"/>
</dbReference>
<keyword evidence="4" id="KW-1185">Reference proteome</keyword>
<accession>A0AA95MM62</accession>
<dbReference type="KEGG" id="nnv:QNH39_27425"/>
<evidence type="ECO:0000313" key="4">
    <source>
        <dbReference type="Proteomes" id="UP001178288"/>
    </source>
</evidence>
<evidence type="ECO:0000313" key="3">
    <source>
        <dbReference type="EMBL" id="WHY86251.1"/>
    </source>
</evidence>